<evidence type="ECO:0000256" key="4">
    <source>
        <dbReference type="ARBA" id="ARBA00022963"/>
    </source>
</evidence>
<keyword evidence="4 6" id="KW-0442">Lipid degradation</keyword>
<keyword evidence="3 6" id="KW-0378">Hydrolase</keyword>
<dbReference type="AlphaFoldDB" id="A0A2S3H7N6"/>
<name>A0A2S3H7N6_9POAL</name>
<evidence type="ECO:0000313" key="9">
    <source>
        <dbReference type="EMBL" id="PAN16876.1"/>
    </source>
</evidence>
<dbReference type="Pfam" id="PF01764">
    <property type="entry name" value="Lipase_3"/>
    <property type="match status" value="1"/>
</dbReference>
<dbReference type="InterPro" id="IPR002921">
    <property type="entry name" value="Fungal_lipase-type"/>
</dbReference>
<reference evidence="9" key="1">
    <citation type="submission" date="2018-04" db="EMBL/GenBank/DDBJ databases">
        <title>WGS assembly of Panicum hallii.</title>
        <authorList>
            <person name="Lovell J."/>
            <person name="Jenkins J."/>
            <person name="Lowry D."/>
            <person name="Mamidi S."/>
            <person name="Sreedasyam A."/>
            <person name="Weng X."/>
            <person name="Barry K."/>
            <person name="Bonette J."/>
            <person name="Campitelli B."/>
            <person name="Daum C."/>
            <person name="Gordon S."/>
            <person name="Gould B."/>
            <person name="Lipzen A."/>
            <person name="Macqueen A."/>
            <person name="Palacio-Mejia J."/>
            <person name="Plott C."/>
            <person name="Shakirov E."/>
            <person name="Shu S."/>
            <person name="Yoshinaga Y."/>
            <person name="Zane M."/>
            <person name="Rokhsar D."/>
            <person name="Grimwood J."/>
            <person name="Schmutz J."/>
            <person name="Juenger T."/>
        </authorList>
    </citation>
    <scope>NUCLEOTIDE SEQUENCE [LARGE SCALE GENOMIC DNA]</scope>
    <source>
        <strain evidence="9">FIL2</strain>
    </source>
</reference>
<dbReference type="SUPFAM" id="SSF53474">
    <property type="entry name" value="alpha/beta-Hydrolases"/>
    <property type="match status" value="1"/>
</dbReference>
<evidence type="ECO:0000259" key="8">
    <source>
        <dbReference type="Pfam" id="PF01764"/>
    </source>
</evidence>
<gene>
    <name evidence="9" type="ORF">PAHAL_3G093100</name>
</gene>
<dbReference type="EMBL" id="CM008048">
    <property type="protein sequence ID" value="PAN16876.1"/>
    <property type="molecule type" value="Genomic_DNA"/>
</dbReference>
<dbReference type="CDD" id="cd00519">
    <property type="entry name" value="Lipase_3"/>
    <property type="match status" value="1"/>
</dbReference>
<dbReference type="PANTHER" id="PTHR31828:SF48">
    <property type="entry name" value="PHOSPHOLIPASE A1"/>
    <property type="match status" value="1"/>
</dbReference>
<evidence type="ECO:0000256" key="3">
    <source>
        <dbReference type="ARBA" id="ARBA00022801"/>
    </source>
</evidence>
<dbReference type="GO" id="GO:0008970">
    <property type="term" value="F:phospholipase A1 activity"/>
    <property type="evidence" value="ECO:0007669"/>
    <property type="project" value="UniProtKB-UniRule"/>
</dbReference>
<evidence type="ECO:0000256" key="1">
    <source>
        <dbReference type="ARBA" id="ARBA00003523"/>
    </source>
</evidence>
<dbReference type="Gene3D" id="3.40.50.1820">
    <property type="entry name" value="alpha/beta hydrolase"/>
    <property type="match status" value="1"/>
</dbReference>
<evidence type="ECO:0000256" key="5">
    <source>
        <dbReference type="ARBA" id="ARBA00023098"/>
    </source>
</evidence>
<feature type="signal peptide" evidence="7">
    <location>
        <begin position="1"/>
        <end position="19"/>
    </location>
</feature>
<organism evidence="9">
    <name type="scientific">Panicum hallii</name>
    <dbReference type="NCBI Taxonomy" id="206008"/>
    <lineage>
        <taxon>Eukaryota</taxon>
        <taxon>Viridiplantae</taxon>
        <taxon>Streptophyta</taxon>
        <taxon>Embryophyta</taxon>
        <taxon>Tracheophyta</taxon>
        <taxon>Spermatophyta</taxon>
        <taxon>Magnoliopsida</taxon>
        <taxon>Liliopsida</taxon>
        <taxon>Poales</taxon>
        <taxon>Poaceae</taxon>
        <taxon>PACMAD clade</taxon>
        <taxon>Panicoideae</taxon>
        <taxon>Panicodae</taxon>
        <taxon>Paniceae</taxon>
        <taxon>Panicinae</taxon>
        <taxon>Panicum</taxon>
        <taxon>Panicum sect. Panicum</taxon>
    </lineage>
</organism>
<dbReference type="Gramene" id="PAN16876">
    <property type="protein sequence ID" value="PAN16876"/>
    <property type="gene ID" value="PAHAL_3G093100"/>
</dbReference>
<dbReference type="InterPro" id="IPR033556">
    <property type="entry name" value="PLA"/>
</dbReference>
<keyword evidence="7" id="KW-0732">Signal</keyword>
<dbReference type="FunFam" id="3.40.50.1820:FF:000065">
    <property type="entry name" value="Phospholipase A1-II 3"/>
    <property type="match status" value="1"/>
</dbReference>
<feature type="domain" description="Fungal lipase-type" evidence="8">
    <location>
        <begin position="163"/>
        <end position="327"/>
    </location>
</feature>
<dbReference type="EC" id="3.1.1.-" evidence="6"/>
<dbReference type="InterPro" id="IPR029058">
    <property type="entry name" value="AB_hydrolase_fold"/>
</dbReference>
<evidence type="ECO:0000256" key="2">
    <source>
        <dbReference type="ARBA" id="ARBA00010701"/>
    </source>
</evidence>
<accession>A0A2S3H7N6</accession>
<dbReference type="GO" id="GO:0016042">
    <property type="term" value="P:lipid catabolic process"/>
    <property type="evidence" value="ECO:0007669"/>
    <property type="project" value="UniProtKB-UniRule"/>
</dbReference>
<evidence type="ECO:0000256" key="6">
    <source>
        <dbReference type="RuleBase" id="RU367093"/>
    </source>
</evidence>
<dbReference type="GO" id="GO:0005737">
    <property type="term" value="C:cytoplasm"/>
    <property type="evidence" value="ECO:0007669"/>
    <property type="project" value="UniProtKB-ARBA"/>
</dbReference>
<dbReference type="Proteomes" id="UP000243499">
    <property type="component" value="Chromosome 3"/>
</dbReference>
<comment type="function">
    <text evidence="1 6">Acylhydrolase that catalyzes the hydrolysis of phospholipids at the sn-1 position.</text>
</comment>
<feature type="chain" id="PRO_5015595950" description="Phospholipase A1" evidence="7">
    <location>
        <begin position="20"/>
        <end position="427"/>
    </location>
</feature>
<dbReference type="PANTHER" id="PTHR31828">
    <property type="entry name" value="PHOSPHOLIPASE A1-IIGAMMA"/>
    <property type="match status" value="1"/>
</dbReference>
<proteinExistence type="inferred from homology"/>
<protein>
    <recommendedName>
        <fullName evidence="6">Phospholipase A1</fullName>
        <ecNumber evidence="6">3.1.1.-</ecNumber>
    </recommendedName>
</protein>
<sequence length="427" mass="46075">MLPLVASLVLSLLVPSLGAAVPSPATPGRSTAAARWRELHGNRSWNGLLDPLDIDLRRSIIAYGELAQATYDGFNRERRSPHAGACLYGRSDLLPGVGASAAGRRYAVTRFTYATSAVPVPESVLLLPLPEVKDAWCRESNWIGYVAVATDEGAAELGRRDIVVAWRGTVRDLEWANDFSFAPVSAAPVLGAAAAANPLALVHRGFLSVYTTSNANSKYNKASARDQVFEEVRRLMELYKHEVTSITITGHSLGAALSILNAVDIVANGLNTPVGSSSRPPCPVTAVVFGCPHVGDRFFRAAFRSFRDLRALHVKNAGDLVPVVPPLAYVDVAVVLPIDTGRSPYLRPPGTAQTLHNLECYLHGVAGEQGSAGGFRLEVDRDVALVNKGADALKDEYPVPANWWVPENKWMVRGADGHWTLKDFKEI</sequence>
<comment type="similarity">
    <text evidence="2 6">Belongs to the AB hydrolase superfamily. Lipase family.</text>
</comment>
<keyword evidence="5 6" id="KW-0443">Lipid metabolism</keyword>
<evidence type="ECO:0000256" key="7">
    <source>
        <dbReference type="SAM" id="SignalP"/>
    </source>
</evidence>